<dbReference type="Proteomes" id="UP001140817">
    <property type="component" value="Unassembled WGS sequence"/>
</dbReference>
<dbReference type="AlphaFoldDB" id="A0A9X2MFM7"/>
<evidence type="ECO:0000313" key="1">
    <source>
        <dbReference type="EMBL" id="MCR1825012.1"/>
    </source>
</evidence>
<reference evidence="1" key="1">
    <citation type="submission" date="2022-07" db="EMBL/GenBank/DDBJ databases">
        <title>Enhanced cultured diversity of the mouse gut microbiota enables custom-made synthetic communities.</title>
        <authorList>
            <person name="Afrizal A."/>
        </authorList>
    </citation>
    <scope>NUCLEOTIDE SEQUENCE</scope>
    <source>
        <strain evidence="1">DSM 29186</strain>
    </source>
</reference>
<accession>A0A9X2MFM7</accession>
<organism evidence="1 2">
    <name type="scientific">Terrisporobacter muris</name>
    <dbReference type="NCBI Taxonomy" id="2963284"/>
    <lineage>
        <taxon>Bacteria</taxon>
        <taxon>Bacillati</taxon>
        <taxon>Bacillota</taxon>
        <taxon>Clostridia</taxon>
        <taxon>Peptostreptococcales</taxon>
        <taxon>Peptostreptococcaceae</taxon>
        <taxon>Terrisporobacter</taxon>
    </lineage>
</organism>
<gene>
    <name evidence="1" type="ORF">NSA58_19810</name>
</gene>
<sequence length="46" mass="5444">MILLIYIIQKKREEYLNMYGEELVGCQKIIAGANDNIFGEYKKRMC</sequence>
<name>A0A9X2MFM7_9FIRM</name>
<keyword evidence="2" id="KW-1185">Reference proteome</keyword>
<proteinExistence type="predicted"/>
<protein>
    <submittedName>
        <fullName evidence="1">Uncharacterized protein</fullName>
    </submittedName>
</protein>
<dbReference type="EMBL" id="JANKBY010000505">
    <property type="protein sequence ID" value="MCR1825012.1"/>
    <property type="molecule type" value="Genomic_DNA"/>
</dbReference>
<comment type="caution">
    <text evidence="1">The sequence shown here is derived from an EMBL/GenBank/DDBJ whole genome shotgun (WGS) entry which is preliminary data.</text>
</comment>
<evidence type="ECO:0000313" key="2">
    <source>
        <dbReference type="Proteomes" id="UP001140817"/>
    </source>
</evidence>